<dbReference type="Proteomes" id="UP001064489">
    <property type="component" value="Chromosome 5"/>
</dbReference>
<accession>A0AAD5IVQ4</accession>
<proteinExistence type="predicted"/>
<organism evidence="1 2">
    <name type="scientific">Acer negundo</name>
    <name type="common">Box elder</name>
    <dbReference type="NCBI Taxonomy" id="4023"/>
    <lineage>
        <taxon>Eukaryota</taxon>
        <taxon>Viridiplantae</taxon>
        <taxon>Streptophyta</taxon>
        <taxon>Embryophyta</taxon>
        <taxon>Tracheophyta</taxon>
        <taxon>Spermatophyta</taxon>
        <taxon>Magnoliopsida</taxon>
        <taxon>eudicotyledons</taxon>
        <taxon>Gunneridae</taxon>
        <taxon>Pentapetalae</taxon>
        <taxon>rosids</taxon>
        <taxon>malvids</taxon>
        <taxon>Sapindales</taxon>
        <taxon>Sapindaceae</taxon>
        <taxon>Hippocastanoideae</taxon>
        <taxon>Acereae</taxon>
        <taxon>Acer</taxon>
    </lineage>
</organism>
<name>A0AAD5IVQ4_ACENE</name>
<reference evidence="1" key="1">
    <citation type="journal article" date="2022" name="Plant J.">
        <title>Strategies of tolerance reflected in two North American maple genomes.</title>
        <authorList>
            <person name="McEvoy S.L."/>
            <person name="Sezen U.U."/>
            <person name="Trouern-Trend A."/>
            <person name="McMahon S.M."/>
            <person name="Schaberg P.G."/>
            <person name="Yang J."/>
            <person name="Wegrzyn J.L."/>
            <person name="Swenson N.G."/>
        </authorList>
    </citation>
    <scope>NUCLEOTIDE SEQUENCE</scope>
    <source>
        <strain evidence="1">91603</strain>
    </source>
</reference>
<dbReference type="EMBL" id="JAJSOW010000102">
    <property type="protein sequence ID" value="KAI9178175.1"/>
    <property type="molecule type" value="Genomic_DNA"/>
</dbReference>
<evidence type="ECO:0000313" key="1">
    <source>
        <dbReference type="EMBL" id="KAI9178175.1"/>
    </source>
</evidence>
<sequence length="71" mass="7915">MISNNNNNNIDAIDRFCSTLTTYLKSMGMLKVDGKTILGICILDVLCSSWSLLSPLPVNFKEVKLLQEHLS</sequence>
<evidence type="ECO:0000313" key="2">
    <source>
        <dbReference type="Proteomes" id="UP001064489"/>
    </source>
</evidence>
<comment type="caution">
    <text evidence="1">The sequence shown here is derived from an EMBL/GenBank/DDBJ whole genome shotgun (WGS) entry which is preliminary data.</text>
</comment>
<reference evidence="1" key="2">
    <citation type="submission" date="2023-02" db="EMBL/GenBank/DDBJ databases">
        <authorList>
            <person name="Swenson N.G."/>
            <person name="Wegrzyn J.L."/>
            <person name="Mcevoy S.L."/>
        </authorList>
    </citation>
    <scope>NUCLEOTIDE SEQUENCE</scope>
    <source>
        <strain evidence="1">91603</strain>
        <tissue evidence="1">Leaf</tissue>
    </source>
</reference>
<dbReference type="AlphaFoldDB" id="A0AAD5IVQ4"/>
<keyword evidence="2" id="KW-1185">Reference proteome</keyword>
<gene>
    <name evidence="1" type="ORF">LWI28_023573</name>
</gene>
<protein>
    <submittedName>
        <fullName evidence="1">Uncharacterized protein</fullName>
    </submittedName>
</protein>